<reference evidence="1 2" key="1">
    <citation type="submission" date="2018-11" db="EMBL/GenBank/DDBJ databases">
        <title>Bradyrhizobium sp. nov., isolated from effective nodules of peanut in China.</title>
        <authorList>
            <person name="Li Y."/>
        </authorList>
    </citation>
    <scope>NUCLEOTIDE SEQUENCE [LARGE SCALE GENOMIC DNA]</scope>
    <source>
        <strain evidence="1 2">CCBAU 51770</strain>
    </source>
</reference>
<evidence type="ECO:0000313" key="2">
    <source>
        <dbReference type="Proteomes" id="UP000290174"/>
    </source>
</evidence>
<name>A0A4Q0QQ53_9BRAD</name>
<sequence length="71" mass="7694">MPEALAPKLQSDAQALETAADQAIAACGGDAREAVKALLIANEFLEREMEERVSRGYVRGVKHGRFKTYSG</sequence>
<dbReference type="AlphaFoldDB" id="A0A4Q0QQ53"/>
<accession>A0A4Q0QQ53</accession>
<organism evidence="1 2">
    <name type="scientific">Bradyrhizobium zhanjiangense</name>
    <dbReference type="NCBI Taxonomy" id="1325107"/>
    <lineage>
        <taxon>Bacteria</taxon>
        <taxon>Pseudomonadati</taxon>
        <taxon>Pseudomonadota</taxon>
        <taxon>Alphaproteobacteria</taxon>
        <taxon>Hyphomicrobiales</taxon>
        <taxon>Nitrobacteraceae</taxon>
        <taxon>Bradyrhizobium</taxon>
    </lineage>
</organism>
<gene>
    <name evidence="1" type="ORF">EAS61_15315</name>
</gene>
<dbReference type="EMBL" id="RKMK01000011">
    <property type="protein sequence ID" value="RXG97362.1"/>
    <property type="molecule type" value="Genomic_DNA"/>
</dbReference>
<evidence type="ECO:0000313" key="1">
    <source>
        <dbReference type="EMBL" id="RXG97362.1"/>
    </source>
</evidence>
<dbReference type="Proteomes" id="UP000290174">
    <property type="component" value="Unassembled WGS sequence"/>
</dbReference>
<protein>
    <submittedName>
        <fullName evidence="1">Uncharacterized protein</fullName>
    </submittedName>
</protein>
<comment type="caution">
    <text evidence="1">The sequence shown here is derived from an EMBL/GenBank/DDBJ whole genome shotgun (WGS) entry which is preliminary data.</text>
</comment>
<dbReference type="RefSeq" id="WP_128956015.1">
    <property type="nucleotide sequence ID" value="NZ_RKMK01000011.1"/>
</dbReference>
<dbReference type="Gene3D" id="1.10.8.60">
    <property type="match status" value="1"/>
</dbReference>
<proteinExistence type="predicted"/>